<dbReference type="Proteomes" id="UP000033163">
    <property type="component" value="Chromosome I"/>
</dbReference>
<dbReference type="HOGENOM" id="CLU_157217_0_0_9"/>
<organism evidence="1 2">
    <name type="scientific">Paenibacillus riograndensis SBR5</name>
    <dbReference type="NCBI Taxonomy" id="1073571"/>
    <lineage>
        <taxon>Bacteria</taxon>
        <taxon>Bacillati</taxon>
        <taxon>Bacillota</taxon>
        <taxon>Bacilli</taxon>
        <taxon>Bacillales</taxon>
        <taxon>Paenibacillaceae</taxon>
        <taxon>Paenibacillus</taxon>
        <taxon>Paenibacillus sonchi group</taxon>
    </lineage>
</organism>
<dbReference type="KEGG" id="pri:PRIO_0254"/>
<dbReference type="PATRIC" id="fig|1073571.4.peg.241"/>
<protein>
    <submittedName>
        <fullName evidence="1">Uncharacterized protein</fullName>
    </submittedName>
</protein>
<sequence>MGACRISMVRMDTVGKHFPKKRETLSEYTALENAYLDGMREILSEVAARRHLEIWGMRSNNPHIRKASEESSYAIDRLRSSLNETQCELYGLMEEAMSTEQGLEEEEAFVIGFLEGYRFIKELQRSGGGQTLV</sequence>
<proteinExistence type="predicted"/>
<name>A0A0E3WG04_9BACL</name>
<dbReference type="AlphaFoldDB" id="A0A0E3WG04"/>
<reference evidence="2" key="1">
    <citation type="submission" date="2015-03" db="EMBL/GenBank/DDBJ databases">
        <authorList>
            <person name="Wibberg D."/>
        </authorList>
    </citation>
    <scope>NUCLEOTIDE SEQUENCE [LARGE SCALE GENOMIC DNA]</scope>
</reference>
<evidence type="ECO:0000313" key="2">
    <source>
        <dbReference type="Proteomes" id="UP000033163"/>
    </source>
</evidence>
<dbReference type="EMBL" id="LN831776">
    <property type="protein sequence ID" value="CQR51508.1"/>
    <property type="molecule type" value="Genomic_DNA"/>
</dbReference>
<gene>
    <name evidence="1" type="ORF">PRIO_0254</name>
</gene>
<accession>A0A0E3WG04</accession>
<evidence type="ECO:0000313" key="1">
    <source>
        <dbReference type="EMBL" id="CQR51508.1"/>
    </source>
</evidence>